<protein>
    <recommendedName>
        <fullName evidence="10">Elongation of very long chain fatty acids protein</fullName>
        <ecNumber evidence="10">2.3.1.199</ecNumber>
    </recommendedName>
    <alternativeName>
        <fullName evidence="10">Very-long-chain 3-oxoacyl-CoA synthase</fullName>
    </alternativeName>
</protein>
<dbReference type="Pfam" id="PF01151">
    <property type="entry name" value="ELO"/>
    <property type="match status" value="1"/>
</dbReference>
<comment type="caution">
    <text evidence="10">Lacks conserved residue(s) required for the propagation of feature annotation.</text>
</comment>
<feature type="transmembrane region" description="Helical" evidence="10">
    <location>
        <begin position="48"/>
        <end position="66"/>
    </location>
</feature>
<name>A0A4Y2IQ29_ARAVE</name>
<dbReference type="GO" id="GO:0034625">
    <property type="term" value="P:fatty acid elongation, monounsaturated fatty acid"/>
    <property type="evidence" value="ECO:0007669"/>
    <property type="project" value="TreeGrafter"/>
</dbReference>
<keyword evidence="3 10" id="KW-0808">Transferase</keyword>
<organism evidence="12 13">
    <name type="scientific">Araneus ventricosus</name>
    <name type="common">Orbweaver spider</name>
    <name type="synonym">Epeira ventricosa</name>
    <dbReference type="NCBI Taxonomy" id="182803"/>
    <lineage>
        <taxon>Eukaryota</taxon>
        <taxon>Metazoa</taxon>
        <taxon>Ecdysozoa</taxon>
        <taxon>Arthropoda</taxon>
        <taxon>Chelicerata</taxon>
        <taxon>Arachnida</taxon>
        <taxon>Araneae</taxon>
        <taxon>Araneomorphae</taxon>
        <taxon>Entelegynae</taxon>
        <taxon>Araneoidea</taxon>
        <taxon>Araneidae</taxon>
        <taxon>Araneus</taxon>
    </lineage>
</organism>
<feature type="transmembrane region" description="Helical" evidence="10">
    <location>
        <begin position="257"/>
        <end position="275"/>
    </location>
</feature>
<evidence type="ECO:0000256" key="3">
    <source>
        <dbReference type="ARBA" id="ARBA00022679"/>
    </source>
</evidence>
<dbReference type="AlphaFoldDB" id="A0A4Y2IQ29"/>
<dbReference type="EC" id="2.3.1.199" evidence="10"/>
<feature type="transmembrane region" description="Helical" evidence="10">
    <location>
        <begin position="194"/>
        <end position="211"/>
    </location>
</feature>
<evidence type="ECO:0000256" key="11">
    <source>
        <dbReference type="SAM" id="MobiDB-lite"/>
    </source>
</evidence>
<dbReference type="GO" id="GO:0030148">
    <property type="term" value="P:sphingolipid biosynthetic process"/>
    <property type="evidence" value="ECO:0007669"/>
    <property type="project" value="TreeGrafter"/>
</dbReference>
<evidence type="ECO:0000256" key="4">
    <source>
        <dbReference type="ARBA" id="ARBA00022692"/>
    </source>
</evidence>
<evidence type="ECO:0000256" key="7">
    <source>
        <dbReference type="ARBA" id="ARBA00023098"/>
    </source>
</evidence>
<keyword evidence="6 10" id="KW-1133">Transmembrane helix</keyword>
<feature type="compositionally biased region" description="Low complexity" evidence="11">
    <location>
        <begin position="384"/>
        <end position="396"/>
    </location>
</feature>
<dbReference type="GO" id="GO:0019367">
    <property type="term" value="P:fatty acid elongation, saturated fatty acid"/>
    <property type="evidence" value="ECO:0007669"/>
    <property type="project" value="TreeGrafter"/>
</dbReference>
<dbReference type="PANTHER" id="PTHR11157">
    <property type="entry name" value="FATTY ACID ACYL TRANSFERASE-RELATED"/>
    <property type="match status" value="1"/>
</dbReference>
<dbReference type="GO" id="GO:0005789">
    <property type="term" value="C:endoplasmic reticulum membrane"/>
    <property type="evidence" value="ECO:0007669"/>
    <property type="project" value="TreeGrafter"/>
</dbReference>
<dbReference type="GO" id="GO:0034626">
    <property type="term" value="P:fatty acid elongation, polyunsaturated fatty acid"/>
    <property type="evidence" value="ECO:0007669"/>
    <property type="project" value="TreeGrafter"/>
</dbReference>
<dbReference type="InterPro" id="IPR002076">
    <property type="entry name" value="ELO_fam"/>
</dbReference>
<evidence type="ECO:0000313" key="13">
    <source>
        <dbReference type="Proteomes" id="UP000499080"/>
    </source>
</evidence>
<evidence type="ECO:0000313" key="12">
    <source>
        <dbReference type="EMBL" id="GBM79837.1"/>
    </source>
</evidence>
<sequence length="406" mass="45995">MQPHELLGGQLLAAVFHKLLLIIIHLHSHDLGQRPISLAAGSTEASRISISIVTMAIMQPIVDWYTNLMASGDSRVQNWTFMKSPAPTLSICLSYVLIVKWIGPYIMRSRPPLNMRWLMITYNFVMVIVSTYIFLKLGFLGWFGKYNWKCQPVDYTDSPDATAMAHLAWWYYLSKFLEFTDTIFFVLRKKFSHISTLHVIHHGIMPMSVWWGVKFTPGGHSTFFAFVNSLVHIVMYFYYGLAAIGPSMNKFLWWKKYMTAFQMVQFIAIFVHSFQLLFRECNYPRGFMWWIGFHAVLFWFLFADFYKNTYGKHRAAMKAKAAAAAALNGSAAYTNGTSMSNGIKSNGHCNGTMKNGVNGVNGAAMNGAGKLNGYHKPAENGYTNGVSNGHSNVVVHRTTTKKDCDE</sequence>
<proteinExistence type="inferred from homology"/>
<accession>A0A4Y2IQ29</accession>
<feature type="transmembrane region" description="Helical" evidence="10">
    <location>
        <begin position="6"/>
        <end position="27"/>
    </location>
</feature>
<dbReference type="OrthoDB" id="434092at2759"/>
<gene>
    <name evidence="12" type="primary">AAEL008004_4</name>
    <name evidence="12" type="ORF">AVEN_127152_1</name>
</gene>
<keyword evidence="13" id="KW-1185">Reference proteome</keyword>
<dbReference type="PANTHER" id="PTHR11157:SF167">
    <property type="entry name" value="ELONGATION OF VERY LONG CHAIN FATTY ACIDS PROTEIN"/>
    <property type="match status" value="1"/>
</dbReference>
<keyword evidence="2 10" id="KW-0444">Lipid biosynthesis</keyword>
<feature type="transmembrane region" description="Helical" evidence="10">
    <location>
        <begin position="169"/>
        <end position="187"/>
    </location>
</feature>
<feature type="region of interest" description="Disordered" evidence="11">
    <location>
        <begin position="382"/>
        <end position="406"/>
    </location>
</feature>
<dbReference type="GO" id="GO:0009922">
    <property type="term" value="F:fatty acid elongase activity"/>
    <property type="evidence" value="ECO:0007669"/>
    <property type="project" value="UniProtKB-EC"/>
</dbReference>
<keyword evidence="4 10" id="KW-0812">Transmembrane</keyword>
<feature type="transmembrane region" description="Helical" evidence="10">
    <location>
        <begin position="287"/>
        <end position="306"/>
    </location>
</feature>
<reference evidence="12 13" key="1">
    <citation type="journal article" date="2019" name="Sci. Rep.">
        <title>Orb-weaving spider Araneus ventricosus genome elucidates the spidroin gene catalogue.</title>
        <authorList>
            <person name="Kono N."/>
            <person name="Nakamura H."/>
            <person name="Ohtoshi R."/>
            <person name="Moran D.A.P."/>
            <person name="Shinohara A."/>
            <person name="Yoshida Y."/>
            <person name="Fujiwara M."/>
            <person name="Mori M."/>
            <person name="Tomita M."/>
            <person name="Arakawa K."/>
        </authorList>
    </citation>
    <scope>NUCLEOTIDE SEQUENCE [LARGE SCALE GENOMIC DNA]</scope>
</reference>
<dbReference type="GO" id="GO:0042761">
    <property type="term" value="P:very long-chain fatty acid biosynthetic process"/>
    <property type="evidence" value="ECO:0007669"/>
    <property type="project" value="TreeGrafter"/>
</dbReference>
<keyword evidence="8 10" id="KW-0472">Membrane</keyword>
<comment type="similarity">
    <text evidence="10">Belongs to the ELO family.</text>
</comment>
<evidence type="ECO:0000256" key="1">
    <source>
        <dbReference type="ARBA" id="ARBA00004141"/>
    </source>
</evidence>
<feature type="transmembrane region" description="Helical" evidence="10">
    <location>
        <begin position="86"/>
        <end position="103"/>
    </location>
</feature>
<comment type="catalytic activity">
    <reaction evidence="10">
        <text>a very-long-chain acyl-CoA + malonyl-CoA + H(+) = a very-long-chain 3-oxoacyl-CoA + CO2 + CoA</text>
        <dbReference type="Rhea" id="RHEA:32727"/>
        <dbReference type="ChEBI" id="CHEBI:15378"/>
        <dbReference type="ChEBI" id="CHEBI:16526"/>
        <dbReference type="ChEBI" id="CHEBI:57287"/>
        <dbReference type="ChEBI" id="CHEBI:57384"/>
        <dbReference type="ChEBI" id="CHEBI:90725"/>
        <dbReference type="ChEBI" id="CHEBI:90736"/>
        <dbReference type="EC" id="2.3.1.199"/>
    </reaction>
</comment>
<keyword evidence="5 10" id="KW-0276">Fatty acid metabolism</keyword>
<dbReference type="Proteomes" id="UP000499080">
    <property type="component" value="Unassembled WGS sequence"/>
</dbReference>
<keyword evidence="9 10" id="KW-0275">Fatty acid biosynthesis</keyword>
<evidence type="ECO:0000256" key="10">
    <source>
        <dbReference type="RuleBase" id="RU361115"/>
    </source>
</evidence>
<keyword evidence="7 10" id="KW-0443">Lipid metabolism</keyword>
<evidence type="ECO:0000256" key="6">
    <source>
        <dbReference type="ARBA" id="ARBA00022989"/>
    </source>
</evidence>
<evidence type="ECO:0000256" key="2">
    <source>
        <dbReference type="ARBA" id="ARBA00022516"/>
    </source>
</evidence>
<feature type="transmembrane region" description="Helical" evidence="10">
    <location>
        <begin position="115"/>
        <end position="135"/>
    </location>
</feature>
<evidence type="ECO:0000256" key="8">
    <source>
        <dbReference type="ARBA" id="ARBA00023136"/>
    </source>
</evidence>
<comment type="caution">
    <text evidence="12">The sequence shown here is derived from an EMBL/GenBank/DDBJ whole genome shotgun (WGS) entry which is preliminary data.</text>
</comment>
<evidence type="ECO:0000256" key="5">
    <source>
        <dbReference type="ARBA" id="ARBA00022832"/>
    </source>
</evidence>
<evidence type="ECO:0000256" key="9">
    <source>
        <dbReference type="ARBA" id="ARBA00023160"/>
    </source>
</evidence>
<comment type="subcellular location">
    <subcellularLocation>
        <location evidence="1">Membrane</location>
        <topology evidence="1">Multi-pass membrane protein</topology>
    </subcellularLocation>
</comment>
<dbReference type="EMBL" id="BGPR01002844">
    <property type="protein sequence ID" value="GBM79837.1"/>
    <property type="molecule type" value="Genomic_DNA"/>
</dbReference>
<feature type="transmembrane region" description="Helical" evidence="10">
    <location>
        <begin position="223"/>
        <end position="245"/>
    </location>
</feature>